<organism evidence="2 3">
    <name type="scientific">Atta colombica</name>
    <dbReference type="NCBI Taxonomy" id="520822"/>
    <lineage>
        <taxon>Eukaryota</taxon>
        <taxon>Metazoa</taxon>
        <taxon>Ecdysozoa</taxon>
        <taxon>Arthropoda</taxon>
        <taxon>Hexapoda</taxon>
        <taxon>Insecta</taxon>
        <taxon>Pterygota</taxon>
        <taxon>Neoptera</taxon>
        <taxon>Endopterygota</taxon>
        <taxon>Hymenoptera</taxon>
        <taxon>Apocrita</taxon>
        <taxon>Aculeata</taxon>
        <taxon>Formicoidea</taxon>
        <taxon>Formicidae</taxon>
        <taxon>Myrmicinae</taxon>
        <taxon>Atta</taxon>
    </lineage>
</organism>
<sequence>MPAMIALVVAIAGIMLPAIAKEQKDRSESKILRVDSNKPPSGSSLHFNGIGDRRFFHKLSMLSKYLMSSWKSFVNKMFSPNDTMNGLTGSVADGTARISLLRSFRRTFVALAHAFLDEFDLTFITRSTRFDQWYVCCQTHTIHMVSGCSIVKSIQNHCEPFEKS</sequence>
<feature type="chain" id="PRO_5008269720" evidence="1">
    <location>
        <begin position="21"/>
        <end position="164"/>
    </location>
</feature>
<dbReference type="AlphaFoldDB" id="A0A195BWU4"/>
<dbReference type="Proteomes" id="UP000078540">
    <property type="component" value="Unassembled WGS sequence"/>
</dbReference>
<feature type="signal peptide" evidence="1">
    <location>
        <begin position="1"/>
        <end position="20"/>
    </location>
</feature>
<keyword evidence="1" id="KW-0732">Signal</keyword>
<evidence type="ECO:0000313" key="3">
    <source>
        <dbReference type="Proteomes" id="UP000078540"/>
    </source>
</evidence>
<proteinExistence type="predicted"/>
<evidence type="ECO:0000313" key="2">
    <source>
        <dbReference type="EMBL" id="KYM93104.1"/>
    </source>
</evidence>
<evidence type="ECO:0000256" key="1">
    <source>
        <dbReference type="SAM" id="SignalP"/>
    </source>
</evidence>
<dbReference type="EMBL" id="KQ976395">
    <property type="protein sequence ID" value="KYM93104.1"/>
    <property type="molecule type" value="Genomic_DNA"/>
</dbReference>
<gene>
    <name evidence="2" type="ORF">ALC53_00337</name>
</gene>
<accession>A0A195BWU4</accession>
<protein>
    <submittedName>
        <fullName evidence="2">Uncharacterized protein</fullName>
    </submittedName>
</protein>
<keyword evidence="3" id="KW-1185">Reference proteome</keyword>
<reference evidence="2 3" key="1">
    <citation type="submission" date="2015-09" db="EMBL/GenBank/DDBJ databases">
        <title>Atta colombica WGS genome.</title>
        <authorList>
            <person name="Nygaard S."/>
            <person name="Hu H."/>
            <person name="Boomsma J."/>
            <person name="Zhang G."/>
        </authorList>
    </citation>
    <scope>NUCLEOTIDE SEQUENCE [LARGE SCALE GENOMIC DNA]</scope>
    <source>
        <strain evidence="2">Treedump-2</strain>
        <tissue evidence="2">Whole body</tissue>
    </source>
</reference>
<name>A0A195BWU4_9HYME</name>